<keyword evidence="4" id="KW-1185">Reference proteome</keyword>
<comment type="caution">
    <text evidence="3">The sequence shown here is derived from an EMBL/GenBank/DDBJ whole genome shotgun (WGS) entry which is preliminary data.</text>
</comment>
<dbReference type="EMBL" id="CAJJDN010000107">
    <property type="protein sequence ID" value="CAD8114878.1"/>
    <property type="molecule type" value="Genomic_DNA"/>
</dbReference>
<dbReference type="OrthoDB" id="2136082at2759"/>
<gene>
    <name evidence="3" type="ORF">PSON_ATCC_30995.1.T1070025</name>
</gene>
<feature type="coiled-coil region" evidence="1">
    <location>
        <begin position="71"/>
        <end position="112"/>
    </location>
</feature>
<dbReference type="AlphaFoldDB" id="A0A8S1QFZ8"/>
<evidence type="ECO:0000313" key="3">
    <source>
        <dbReference type="EMBL" id="CAD8114878.1"/>
    </source>
</evidence>
<feature type="coiled-coil region" evidence="1">
    <location>
        <begin position="265"/>
        <end position="345"/>
    </location>
</feature>
<feature type="compositionally biased region" description="Basic and acidic residues" evidence="2">
    <location>
        <begin position="750"/>
        <end position="759"/>
    </location>
</feature>
<protein>
    <submittedName>
        <fullName evidence="3">Uncharacterized protein</fullName>
    </submittedName>
</protein>
<feature type="compositionally biased region" description="Low complexity" evidence="2">
    <location>
        <begin position="782"/>
        <end position="793"/>
    </location>
</feature>
<keyword evidence="1" id="KW-0175">Coiled coil</keyword>
<accession>A0A8S1QFZ8</accession>
<evidence type="ECO:0000313" key="4">
    <source>
        <dbReference type="Proteomes" id="UP000692954"/>
    </source>
</evidence>
<feature type="region of interest" description="Disordered" evidence="2">
    <location>
        <begin position="750"/>
        <end position="812"/>
    </location>
</feature>
<name>A0A8S1QFZ8_9CILI</name>
<sequence length="812" mass="98587">MNVEERPGTSFTSKRQVQTEQRKRQQMNLGTLETEDKSTGMKIRPITQDQQRNSLQQKRQKMIPQAILYDRESLYEEVINAKQINNNLQRENQALNTKIKMMDEELQRIVRATPISEQMINPMESFYQDNKPMKQHLIMDLKKQLRRLQEESIKKDQQIQFLQKNTKAMKIKELEIELLSYQQEAQRLKALIGMKFSDSDNDFLKLKAEYKLLEDELKLLKVKCKESDSKATMYYNEKLKKDKLNQYLKSQIESLKFKDPEYKKQNKITENEQQLKQDIDQKQVQIDTLISSLKAKDAQYAELDKRMKELEREQQQIIDQLERERQQLREQCNSLKEEVAMQSGRRRTVQNNSFLENKLEILPEGPEIIDQKKKLLPCVTKDDVSLICKQIKFKLKAMKVPFEKIDNFIHGDVHSVIRIEELNEMLQAEPFLLNEIDSLKVARYLIEDNDERFVEFSMLTEGLIARAKSILKNLIGKYSLLEKNEEDQLFYEIATVLSKYRNSLEDFILRSKKRQEFCSVEDLEEALKFVEQTFNSTQYEFMLLKNYELTQELIRINYKKIFELFYIDLQVAQKTKSESDLPKEKEQQKQSTNLEQQNQNNNDFQIKQQQKQKQEELIQQQLKKQKEEEEQRRLQQLQEEQERQRQLELEKEEEEQRRLEQQWKEEEEERKRQEEEERIKQENEAKMQKQLEEMRKQEEEEKLRKQQEQLRQQELLRLQKEEEEKLRKLREQQEEEERILQQEQLNKQRLEEEQNRLDQEYEQQDEYENEQNEQDNFDEYNDQQFDQQQSENQISEPQNKSQKEYEDEDFEQ</sequence>
<dbReference type="Proteomes" id="UP000692954">
    <property type="component" value="Unassembled WGS sequence"/>
</dbReference>
<feature type="compositionally biased region" description="Acidic residues" evidence="2">
    <location>
        <begin position="760"/>
        <end position="781"/>
    </location>
</feature>
<feature type="compositionally biased region" description="Basic and acidic residues" evidence="2">
    <location>
        <begin position="577"/>
        <end position="588"/>
    </location>
</feature>
<feature type="region of interest" description="Disordered" evidence="2">
    <location>
        <begin position="1"/>
        <end position="38"/>
    </location>
</feature>
<organism evidence="3 4">
    <name type="scientific">Paramecium sonneborni</name>
    <dbReference type="NCBI Taxonomy" id="65129"/>
    <lineage>
        <taxon>Eukaryota</taxon>
        <taxon>Sar</taxon>
        <taxon>Alveolata</taxon>
        <taxon>Ciliophora</taxon>
        <taxon>Intramacronucleata</taxon>
        <taxon>Oligohymenophorea</taxon>
        <taxon>Peniculida</taxon>
        <taxon>Parameciidae</taxon>
        <taxon>Paramecium</taxon>
    </lineage>
</organism>
<evidence type="ECO:0000256" key="2">
    <source>
        <dbReference type="SAM" id="MobiDB-lite"/>
    </source>
</evidence>
<feature type="region of interest" description="Disordered" evidence="2">
    <location>
        <begin position="664"/>
        <end position="705"/>
    </location>
</feature>
<reference evidence="3" key="1">
    <citation type="submission" date="2021-01" db="EMBL/GenBank/DDBJ databases">
        <authorList>
            <consortium name="Genoscope - CEA"/>
            <person name="William W."/>
        </authorList>
    </citation>
    <scope>NUCLEOTIDE SEQUENCE</scope>
</reference>
<proteinExistence type="predicted"/>
<feature type="compositionally biased region" description="Polar residues" evidence="2">
    <location>
        <begin position="589"/>
        <end position="601"/>
    </location>
</feature>
<feature type="region of interest" description="Disordered" evidence="2">
    <location>
        <begin position="577"/>
        <end position="601"/>
    </location>
</feature>
<evidence type="ECO:0000256" key="1">
    <source>
        <dbReference type="SAM" id="Coils"/>
    </source>
</evidence>
<feature type="coiled-coil region" evidence="1">
    <location>
        <begin position="138"/>
        <end position="230"/>
    </location>
</feature>
<feature type="compositionally biased region" description="Polar residues" evidence="2">
    <location>
        <begin position="9"/>
        <end position="19"/>
    </location>
</feature>